<name>A0A4Z2GP97_9TELE</name>
<sequence length="75" mass="9072">MHHNIRPALEPLMSFIRYRVVSSRNTTAPQFRRWTEGDTSRISKPRLRIKSRDVDVNRDFPRLLPNENEKSYECW</sequence>
<proteinExistence type="predicted"/>
<reference evidence="1 2" key="1">
    <citation type="submission" date="2019-03" db="EMBL/GenBank/DDBJ databases">
        <title>First draft genome of Liparis tanakae, snailfish: a comprehensive survey of snailfish specific genes.</title>
        <authorList>
            <person name="Kim W."/>
            <person name="Song I."/>
            <person name="Jeong J.-H."/>
            <person name="Kim D."/>
            <person name="Kim S."/>
            <person name="Ryu S."/>
            <person name="Song J.Y."/>
            <person name="Lee S.K."/>
        </authorList>
    </citation>
    <scope>NUCLEOTIDE SEQUENCE [LARGE SCALE GENOMIC DNA]</scope>
    <source>
        <tissue evidence="1">Muscle</tissue>
    </source>
</reference>
<dbReference type="EMBL" id="SRLO01000457">
    <property type="protein sequence ID" value="TNN55377.1"/>
    <property type="molecule type" value="Genomic_DNA"/>
</dbReference>
<evidence type="ECO:0000313" key="2">
    <source>
        <dbReference type="Proteomes" id="UP000314294"/>
    </source>
</evidence>
<dbReference type="AlphaFoldDB" id="A0A4Z2GP97"/>
<dbReference type="Proteomes" id="UP000314294">
    <property type="component" value="Unassembled WGS sequence"/>
</dbReference>
<organism evidence="1 2">
    <name type="scientific">Liparis tanakae</name>
    <name type="common">Tanaka's snailfish</name>
    <dbReference type="NCBI Taxonomy" id="230148"/>
    <lineage>
        <taxon>Eukaryota</taxon>
        <taxon>Metazoa</taxon>
        <taxon>Chordata</taxon>
        <taxon>Craniata</taxon>
        <taxon>Vertebrata</taxon>
        <taxon>Euteleostomi</taxon>
        <taxon>Actinopterygii</taxon>
        <taxon>Neopterygii</taxon>
        <taxon>Teleostei</taxon>
        <taxon>Neoteleostei</taxon>
        <taxon>Acanthomorphata</taxon>
        <taxon>Eupercaria</taxon>
        <taxon>Perciformes</taxon>
        <taxon>Cottioidei</taxon>
        <taxon>Cottales</taxon>
        <taxon>Liparidae</taxon>
        <taxon>Liparis</taxon>
    </lineage>
</organism>
<gene>
    <name evidence="1" type="ORF">EYF80_034389</name>
</gene>
<keyword evidence="2" id="KW-1185">Reference proteome</keyword>
<protein>
    <submittedName>
        <fullName evidence="1">Uncharacterized protein</fullName>
    </submittedName>
</protein>
<accession>A0A4Z2GP97</accession>
<evidence type="ECO:0000313" key="1">
    <source>
        <dbReference type="EMBL" id="TNN55377.1"/>
    </source>
</evidence>
<comment type="caution">
    <text evidence="1">The sequence shown here is derived from an EMBL/GenBank/DDBJ whole genome shotgun (WGS) entry which is preliminary data.</text>
</comment>